<feature type="domain" description="DUF1540" evidence="2">
    <location>
        <begin position="6"/>
        <end position="67"/>
    </location>
</feature>
<keyword evidence="4" id="KW-1185">Reference proteome</keyword>
<sequence>MENPLVKCSIANCEYWEQGNNCSAEVIMIEVNKHADRPQPQTKDGAAYDSRHQDSASGITDTCCQTFAERKH</sequence>
<name>A0ABT8VI97_9BACL</name>
<evidence type="ECO:0000259" key="2">
    <source>
        <dbReference type="Pfam" id="PF07561"/>
    </source>
</evidence>
<dbReference type="InterPro" id="IPR011437">
    <property type="entry name" value="DUF1540"/>
</dbReference>
<reference evidence="3" key="1">
    <citation type="submission" date="2023-07" db="EMBL/GenBank/DDBJ databases">
        <authorList>
            <person name="Aktuganov G."/>
            <person name="Boyko T."/>
            <person name="Delegan Y."/>
            <person name="Galimzianova N."/>
            <person name="Gilvanova E."/>
            <person name="Korobov V."/>
            <person name="Kuzmina L."/>
            <person name="Melentiev A."/>
            <person name="Milman P."/>
            <person name="Ryabova A."/>
            <person name="Stupak E."/>
            <person name="Yasakov T."/>
            <person name="Zharikova N."/>
            <person name="Zhurenko E."/>
        </authorList>
    </citation>
    <scope>NUCLEOTIDE SEQUENCE</scope>
    <source>
        <strain evidence="3">IB-739</strain>
    </source>
</reference>
<evidence type="ECO:0000256" key="1">
    <source>
        <dbReference type="SAM" id="MobiDB-lite"/>
    </source>
</evidence>
<evidence type="ECO:0000313" key="3">
    <source>
        <dbReference type="EMBL" id="MDO3680715.1"/>
    </source>
</evidence>
<evidence type="ECO:0000313" key="4">
    <source>
        <dbReference type="Proteomes" id="UP001168883"/>
    </source>
</evidence>
<dbReference type="RefSeq" id="WP_025851957.1">
    <property type="nucleotide sequence ID" value="NZ_JARLKN010000117.1"/>
</dbReference>
<proteinExistence type="predicted"/>
<protein>
    <submittedName>
        <fullName evidence="3">DUF1540 domain-containing protein</fullName>
    </submittedName>
</protein>
<organism evidence="3 4">
    <name type="scientific">Paenibacillus ehimensis</name>
    <dbReference type="NCBI Taxonomy" id="79264"/>
    <lineage>
        <taxon>Bacteria</taxon>
        <taxon>Bacillati</taxon>
        <taxon>Bacillota</taxon>
        <taxon>Bacilli</taxon>
        <taxon>Bacillales</taxon>
        <taxon>Paenibacillaceae</taxon>
        <taxon>Paenibacillus</taxon>
    </lineage>
</organism>
<comment type="caution">
    <text evidence="3">The sequence shown here is derived from an EMBL/GenBank/DDBJ whole genome shotgun (WGS) entry which is preliminary data.</text>
</comment>
<dbReference type="Pfam" id="PF07561">
    <property type="entry name" value="DUF1540"/>
    <property type="match status" value="1"/>
</dbReference>
<dbReference type="Proteomes" id="UP001168883">
    <property type="component" value="Unassembled WGS sequence"/>
</dbReference>
<feature type="region of interest" description="Disordered" evidence="1">
    <location>
        <begin position="35"/>
        <end position="58"/>
    </location>
</feature>
<gene>
    <name evidence="3" type="ORF">Q3C12_27270</name>
</gene>
<dbReference type="EMBL" id="JAUMKJ010000045">
    <property type="protein sequence ID" value="MDO3680715.1"/>
    <property type="molecule type" value="Genomic_DNA"/>
</dbReference>
<accession>A0ABT8VI97</accession>